<evidence type="ECO:0000313" key="11">
    <source>
        <dbReference type="Proteomes" id="UP000759131"/>
    </source>
</evidence>
<dbReference type="AlphaFoldDB" id="A0A7R9Q2S0"/>
<feature type="transmembrane region" description="Helical" evidence="9">
    <location>
        <begin position="92"/>
        <end position="112"/>
    </location>
</feature>
<dbReference type="PANTHER" id="PTHR13121:SF0">
    <property type="entry name" value="PHOSPHATIDYLINOSITOL GLYCAN ANCHOR BIOSYNTHESIS CLASS U PROTEIN"/>
    <property type="match status" value="1"/>
</dbReference>
<evidence type="ECO:0000256" key="6">
    <source>
        <dbReference type="ARBA" id="ARBA00022824"/>
    </source>
</evidence>
<protein>
    <submittedName>
        <fullName evidence="10">Uncharacterized protein</fullName>
    </submittedName>
</protein>
<accession>A0A7R9Q2S0</accession>
<evidence type="ECO:0000256" key="8">
    <source>
        <dbReference type="ARBA" id="ARBA00023136"/>
    </source>
</evidence>
<comment type="similarity">
    <text evidence="3">Belongs to the PIGU family.</text>
</comment>
<gene>
    <name evidence="10" type="ORF">OSB1V03_LOCUS10490</name>
</gene>
<dbReference type="InterPro" id="IPR009600">
    <property type="entry name" value="PIG-U"/>
</dbReference>
<comment type="pathway">
    <text evidence="2">Glycolipid biosynthesis; glycosylphosphatidylinositol-anchor biosynthesis.</text>
</comment>
<proteinExistence type="inferred from homology"/>
<keyword evidence="5 9" id="KW-0812">Transmembrane</keyword>
<evidence type="ECO:0000256" key="9">
    <source>
        <dbReference type="SAM" id="Phobius"/>
    </source>
</evidence>
<dbReference type="GO" id="GO:0042765">
    <property type="term" value="C:GPI-anchor transamidase complex"/>
    <property type="evidence" value="ECO:0007669"/>
    <property type="project" value="InterPro"/>
</dbReference>
<organism evidence="10">
    <name type="scientific">Medioppia subpectinata</name>
    <dbReference type="NCBI Taxonomy" id="1979941"/>
    <lineage>
        <taxon>Eukaryota</taxon>
        <taxon>Metazoa</taxon>
        <taxon>Ecdysozoa</taxon>
        <taxon>Arthropoda</taxon>
        <taxon>Chelicerata</taxon>
        <taxon>Arachnida</taxon>
        <taxon>Acari</taxon>
        <taxon>Acariformes</taxon>
        <taxon>Sarcoptiformes</taxon>
        <taxon>Oribatida</taxon>
        <taxon>Brachypylina</taxon>
        <taxon>Oppioidea</taxon>
        <taxon>Oppiidae</taxon>
        <taxon>Medioppia</taxon>
    </lineage>
</organism>
<dbReference type="Pfam" id="PF06728">
    <property type="entry name" value="PIG-U"/>
    <property type="match status" value="1"/>
</dbReference>
<sequence length="179" mass="20401">MSISPYSGHTFHESPIFLHFYKFLITNYSEMIDKLFVLVDVLTAVLLSLVCYKQLNYLSVLEEQRMKKNVKKEDISRLSIDRTQITERSLRVAIIYLLSPYSVLSCVGQSTSVFTNFLMALTLLTTTMGLRVVSAALLALLAIFLITDLLFAFVKREFYISHGVKTEPDGKLSRLELAF</sequence>
<feature type="transmembrane region" description="Helical" evidence="9">
    <location>
        <begin position="35"/>
        <end position="52"/>
    </location>
</feature>
<evidence type="ECO:0000256" key="2">
    <source>
        <dbReference type="ARBA" id="ARBA00004687"/>
    </source>
</evidence>
<keyword evidence="8 9" id="KW-0472">Membrane</keyword>
<dbReference type="EMBL" id="OC862281">
    <property type="protein sequence ID" value="CAD7630077.1"/>
    <property type="molecule type" value="Genomic_DNA"/>
</dbReference>
<keyword evidence="4" id="KW-0337">GPI-anchor biosynthesis</keyword>
<evidence type="ECO:0000256" key="1">
    <source>
        <dbReference type="ARBA" id="ARBA00004477"/>
    </source>
</evidence>
<dbReference type="OrthoDB" id="549017at2759"/>
<evidence type="ECO:0000313" key="10">
    <source>
        <dbReference type="EMBL" id="CAD7630077.1"/>
    </source>
</evidence>
<evidence type="ECO:0000256" key="5">
    <source>
        <dbReference type="ARBA" id="ARBA00022692"/>
    </source>
</evidence>
<dbReference type="GO" id="GO:0006506">
    <property type="term" value="P:GPI anchor biosynthetic process"/>
    <property type="evidence" value="ECO:0007669"/>
    <property type="project" value="UniProtKB-UniPathway"/>
</dbReference>
<dbReference type="UniPathway" id="UPA00196"/>
<dbReference type="EMBL" id="CAJPIZ010007706">
    <property type="protein sequence ID" value="CAG2110507.1"/>
    <property type="molecule type" value="Genomic_DNA"/>
</dbReference>
<evidence type="ECO:0000256" key="7">
    <source>
        <dbReference type="ARBA" id="ARBA00022989"/>
    </source>
</evidence>
<evidence type="ECO:0000256" key="4">
    <source>
        <dbReference type="ARBA" id="ARBA00022502"/>
    </source>
</evidence>
<keyword evidence="6" id="KW-0256">Endoplasmic reticulum</keyword>
<dbReference type="Proteomes" id="UP000759131">
    <property type="component" value="Unassembled WGS sequence"/>
</dbReference>
<reference evidence="10" key="1">
    <citation type="submission" date="2020-11" db="EMBL/GenBank/DDBJ databases">
        <authorList>
            <person name="Tran Van P."/>
        </authorList>
    </citation>
    <scope>NUCLEOTIDE SEQUENCE</scope>
</reference>
<dbReference type="PANTHER" id="PTHR13121">
    <property type="entry name" value="GPI TRANSAMIDASE COMPONENT PIG-U"/>
    <property type="match status" value="1"/>
</dbReference>
<feature type="transmembrane region" description="Helical" evidence="9">
    <location>
        <begin position="132"/>
        <end position="154"/>
    </location>
</feature>
<keyword evidence="7 9" id="KW-1133">Transmembrane helix</keyword>
<name>A0A7R9Q2S0_9ACAR</name>
<comment type="subcellular location">
    <subcellularLocation>
        <location evidence="1">Endoplasmic reticulum membrane</location>
        <topology evidence="1">Multi-pass membrane protein</topology>
    </subcellularLocation>
</comment>
<dbReference type="GO" id="GO:0016255">
    <property type="term" value="P:attachment of GPI anchor to protein"/>
    <property type="evidence" value="ECO:0007669"/>
    <property type="project" value="InterPro"/>
</dbReference>
<keyword evidence="11" id="KW-1185">Reference proteome</keyword>
<evidence type="ECO:0000256" key="3">
    <source>
        <dbReference type="ARBA" id="ARBA00010026"/>
    </source>
</evidence>